<keyword evidence="3" id="KW-1185">Reference proteome</keyword>
<name>W9RB37_9ROSA</name>
<protein>
    <submittedName>
        <fullName evidence="2">Peroxidase 29</fullName>
    </submittedName>
</protein>
<dbReference type="PROSITE" id="PS50873">
    <property type="entry name" value="PEROXIDASE_4"/>
    <property type="match status" value="1"/>
</dbReference>
<dbReference type="InterPro" id="IPR010255">
    <property type="entry name" value="Haem_peroxidase_sf"/>
</dbReference>
<proteinExistence type="predicted"/>
<dbReference type="SUPFAM" id="SSF48113">
    <property type="entry name" value="Heme-dependent peroxidases"/>
    <property type="match status" value="1"/>
</dbReference>
<dbReference type="GO" id="GO:0004601">
    <property type="term" value="F:peroxidase activity"/>
    <property type="evidence" value="ECO:0007669"/>
    <property type="project" value="UniProtKB-KW"/>
</dbReference>
<organism evidence="2 3">
    <name type="scientific">Morus notabilis</name>
    <dbReference type="NCBI Taxonomy" id="981085"/>
    <lineage>
        <taxon>Eukaryota</taxon>
        <taxon>Viridiplantae</taxon>
        <taxon>Streptophyta</taxon>
        <taxon>Embryophyta</taxon>
        <taxon>Tracheophyta</taxon>
        <taxon>Spermatophyta</taxon>
        <taxon>Magnoliopsida</taxon>
        <taxon>eudicotyledons</taxon>
        <taxon>Gunneridae</taxon>
        <taxon>Pentapetalae</taxon>
        <taxon>rosids</taxon>
        <taxon>fabids</taxon>
        <taxon>Rosales</taxon>
        <taxon>Moraceae</taxon>
        <taxon>Moreae</taxon>
        <taxon>Morus</taxon>
    </lineage>
</organism>
<keyword evidence="2" id="KW-0575">Peroxidase</keyword>
<dbReference type="eggNOG" id="KOG1347">
    <property type="taxonomic scope" value="Eukaryota"/>
</dbReference>
<keyword evidence="2" id="KW-0560">Oxidoreductase</keyword>
<evidence type="ECO:0000259" key="1">
    <source>
        <dbReference type="PROSITE" id="PS50873"/>
    </source>
</evidence>
<reference evidence="3" key="1">
    <citation type="submission" date="2013-01" db="EMBL/GenBank/DDBJ databases">
        <title>Draft Genome Sequence of a Mulberry Tree, Morus notabilis C.K. Schneid.</title>
        <authorList>
            <person name="He N."/>
            <person name="Zhao S."/>
        </authorList>
    </citation>
    <scope>NUCLEOTIDE SEQUENCE</scope>
</reference>
<dbReference type="Gene3D" id="1.10.520.10">
    <property type="match status" value="1"/>
</dbReference>
<dbReference type="GO" id="GO:0020037">
    <property type="term" value="F:heme binding"/>
    <property type="evidence" value="ECO:0007669"/>
    <property type="project" value="InterPro"/>
</dbReference>
<feature type="domain" description="Plant heme peroxidase family profile" evidence="1">
    <location>
        <begin position="80"/>
        <end position="130"/>
    </location>
</feature>
<dbReference type="InterPro" id="IPR002016">
    <property type="entry name" value="Haem_peroxidase"/>
</dbReference>
<accession>W9RB37</accession>
<dbReference type="GO" id="GO:0006979">
    <property type="term" value="P:response to oxidative stress"/>
    <property type="evidence" value="ECO:0007669"/>
    <property type="project" value="InterPro"/>
</dbReference>
<dbReference type="EMBL" id="KE344532">
    <property type="protein sequence ID" value="EXB66279.1"/>
    <property type="molecule type" value="Genomic_DNA"/>
</dbReference>
<sequence length="138" mass="15120">MGSEAEPLLDKKTEETADYAAEDYAPVRSVGELKTMLRSESVKLWKLVTTLFVGHLGDAELSAVTISLTVVSTLCYGFLGCDASILVYPSEDNVSSEMESTRNFAIRNRESIGVLKSIVEVVCPQKVSCAQKNQYMIC</sequence>
<dbReference type="STRING" id="981085.W9RB37"/>
<evidence type="ECO:0000313" key="3">
    <source>
        <dbReference type="Proteomes" id="UP000030645"/>
    </source>
</evidence>
<evidence type="ECO:0000313" key="2">
    <source>
        <dbReference type="EMBL" id="EXB66279.1"/>
    </source>
</evidence>
<dbReference type="Proteomes" id="UP000030645">
    <property type="component" value="Unassembled WGS sequence"/>
</dbReference>
<dbReference type="AlphaFoldDB" id="W9RB37"/>
<gene>
    <name evidence="2" type="ORF">L484_003035</name>
</gene>